<dbReference type="InterPro" id="IPR001387">
    <property type="entry name" value="Cro/C1-type_HTH"/>
</dbReference>
<sequence length="168" mass="19200">MAKRGEIYQVKGAKPAIGTSLKTKRTEIGYSIADISDLTGFPQSTIINLENGQATNIDYYIAYAQAINFKLNKLFEIQIEYKPRYELSENKKNRLFLSKKVRALLLEEDFFSNKTTVDDVIKRLEEKNEAKRSTKLSTDVSRILLNWANDGILKIADKTGRKNVYLKA</sequence>
<proteinExistence type="predicted"/>
<dbReference type="AlphaFoldDB" id="A0A7X0MGT7"/>
<dbReference type="Pfam" id="PF01381">
    <property type="entry name" value="HTH_3"/>
    <property type="match status" value="1"/>
</dbReference>
<dbReference type="GO" id="GO:0003677">
    <property type="term" value="F:DNA binding"/>
    <property type="evidence" value="ECO:0007669"/>
    <property type="project" value="InterPro"/>
</dbReference>
<name>A0A7X0MGT7_9SPHI</name>
<dbReference type="Gene3D" id="1.10.260.40">
    <property type="entry name" value="lambda repressor-like DNA-binding domains"/>
    <property type="match status" value="1"/>
</dbReference>
<dbReference type="Proteomes" id="UP000521017">
    <property type="component" value="Unassembled WGS sequence"/>
</dbReference>
<dbReference type="InterPro" id="IPR010982">
    <property type="entry name" value="Lambda_DNA-bd_dom_sf"/>
</dbReference>
<gene>
    <name evidence="2" type="ORF">HDF25_000814</name>
</gene>
<dbReference type="EMBL" id="JACHCC010000002">
    <property type="protein sequence ID" value="MBB6498677.1"/>
    <property type="molecule type" value="Genomic_DNA"/>
</dbReference>
<evidence type="ECO:0000313" key="3">
    <source>
        <dbReference type="Proteomes" id="UP000521017"/>
    </source>
</evidence>
<comment type="caution">
    <text evidence="2">The sequence shown here is derived from an EMBL/GenBank/DDBJ whole genome shotgun (WGS) entry which is preliminary data.</text>
</comment>
<dbReference type="CDD" id="cd00093">
    <property type="entry name" value="HTH_XRE"/>
    <property type="match status" value="1"/>
</dbReference>
<protein>
    <submittedName>
        <fullName evidence="2">Transcriptional regulator with XRE-family HTH domain</fullName>
    </submittedName>
</protein>
<dbReference type="SMART" id="SM00530">
    <property type="entry name" value="HTH_XRE"/>
    <property type="match status" value="1"/>
</dbReference>
<dbReference type="RefSeq" id="WP_184623019.1">
    <property type="nucleotide sequence ID" value="NZ_JACHCC010000002.1"/>
</dbReference>
<feature type="domain" description="HTH cro/C1-type" evidence="1">
    <location>
        <begin position="21"/>
        <end position="74"/>
    </location>
</feature>
<organism evidence="2 3">
    <name type="scientific">Pedobacter cryoconitis</name>
    <dbReference type="NCBI Taxonomy" id="188932"/>
    <lineage>
        <taxon>Bacteria</taxon>
        <taxon>Pseudomonadati</taxon>
        <taxon>Bacteroidota</taxon>
        <taxon>Sphingobacteriia</taxon>
        <taxon>Sphingobacteriales</taxon>
        <taxon>Sphingobacteriaceae</taxon>
        <taxon>Pedobacter</taxon>
    </lineage>
</organism>
<evidence type="ECO:0000313" key="2">
    <source>
        <dbReference type="EMBL" id="MBB6498677.1"/>
    </source>
</evidence>
<accession>A0A7X0MGT7</accession>
<evidence type="ECO:0000259" key="1">
    <source>
        <dbReference type="PROSITE" id="PS50943"/>
    </source>
</evidence>
<dbReference type="PROSITE" id="PS50943">
    <property type="entry name" value="HTH_CROC1"/>
    <property type="match status" value="1"/>
</dbReference>
<dbReference type="SUPFAM" id="SSF47413">
    <property type="entry name" value="lambda repressor-like DNA-binding domains"/>
    <property type="match status" value="1"/>
</dbReference>
<reference evidence="2 3" key="1">
    <citation type="submission" date="2020-08" db="EMBL/GenBank/DDBJ databases">
        <title>Genomic Encyclopedia of Type Strains, Phase IV (KMG-V): Genome sequencing to study the core and pangenomes of soil and plant-associated prokaryotes.</title>
        <authorList>
            <person name="Whitman W."/>
        </authorList>
    </citation>
    <scope>NUCLEOTIDE SEQUENCE [LARGE SCALE GENOMIC DNA]</scope>
    <source>
        <strain evidence="2 3">M2T3</strain>
    </source>
</reference>